<dbReference type="InterPro" id="IPR020843">
    <property type="entry name" value="ER"/>
</dbReference>
<keyword evidence="6" id="KW-1185">Reference proteome</keyword>
<accession>A0A6A6DY84</accession>
<comment type="similarity">
    <text evidence="1">Belongs to the zinc-containing alcohol dehydrogenase family.</text>
</comment>
<gene>
    <name evidence="5" type="ORF">K469DRAFT_787018</name>
</gene>
<evidence type="ECO:0000259" key="4">
    <source>
        <dbReference type="SMART" id="SM00829"/>
    </source>
</evidence>
<dbReference type="InterPro" id="IPR036291">
    <property type="entry name" value="NAD(P)-bd_dom_sf"/>
</dbReference>
<dbReference type="SMART" id="SM00829">
    <property type="entry name" value="PKS_ER"/>
    <property type="match status" value="1"/>
</dbReference>
<comment type="subunit">
    <text evidence="2">Monomer.</text>
</comment>
<evidence type="ECO:0000313" key="6">
    <source>
        <dbReference type="Proteomes" id="UP000800200"/>
    </source>
</evidence>
<name>A0A6A6DY84_9PEZI</name>
<dbReference type="SUPFAM" id="SSF50129">
    <property type="entry name" value="GroES-like"/>
    <property type="match status" value="1"/>
</dbReference>
<dbReference type="Pfam" id="PF08240">
    <property type="entry name" value="ADH_N"/>
    <property type="match status" value="1"/>
</dbReference>
<dbReference type="InterPro" id="IPR011032">
    <property type="entry name" value="GroES-like_sf"/>
</dbReference>
<feature type="domain" description="Enoyl reductase (ER)" evidence="4">
    <location>
        <begin position="7"/>
        <end position="332"/>
    </location>
</feature>
<evidence type="ECO:0000313" key="5">
    <source>
        <dbReference type="EMBL" id="KAF2182940.1"/>
    </source>
</evidence>
<dbReference type="PANTHER" id="PTHR45348">
    <property type="entry name" value="HYPOTHETICAL OXIDOREDUCTASE (EUROFUNG)"/>
    <property type="match status" value="1"/>
</dbReference>
<evidence type="ECO:0000256" key="3">
    <source>
        <dbReference type="ARBA" id="ARBA00023002"/>
    </source>
</evidence>
<evidence type="ECO:0000256" key="1">
    <source>
        <dbReference type="ARBA" id="ARBA00008072"/>
    </source>
</evidence>
<dbReference type="InterPro" id="IPR047122">
    <property type="entry name" value="Trans-enoyl_RdTase-like"/>
</dbReference>
<dbReference type="Proteomes" id="UP000800200">
    <property type="component" value="Unassembled WGS sequence"/>
</dbReference>
<dbReference type="OrthoDB" id="3233595at2759"/>
<dbReference type="Gene3D" id="3.90.180.10">
    <property type="entry name" value="Medium-chain alcohol dehydrogenases, catalytic domain"/>
    <property type="match status" value="1"/>
</dbReference>
<keyword evidence="3" id="KW-0560">Oxidoreductase</keyword>
<dbReference type="InterPro" id="IPR013154">
    <property type="entry name" value="ADH-like_N"/>
</dbReference>
<evidence type="ECO:0000256" key="2">
    <source>
        <dbReference type="ARBA" id="ARBA00011245"/>
    </source>
</evidence>
<reference evidence="5" key="1">
    <citation type="journal article" date="2020" name="Stud. Mycol.">
        <title>101 Dothideomycetes genomes: a test case for predicting lifestyles and emergence of pathogens.</title>
        <authorList>
            <person name="Haridas S."/>
            <person name="Albert R."/>
            <person name="Binder M."/>
            <person name="Bloem J."/>
            <person name="Labutti K."/>
            <person name="Salamov A."/>
            <person name="Andreopoulos B."/>
            <person name="Baker S."/>
            <person name="Barry K."/>
            <person name="Bills G."/>
            <person name="Bluhm B."/>
            <person name="Cannon C."/>
            <person name="Castanera R."/>
            <person name="Culley D."/>
            <person name="Daum C."/>
            <person name="Ezra D."/>
            <person name="Gonzalez J."/>
            <person name="Henrissat B."/>
            <person name="Kuo A."/>
            <person name="Liang C."/>
            <person name="Lipzen A."/>
            <person name="Lutzoni F."/>
            <person name="Magnuson J."/>
            <person name="Mondo S."/>
            <person name="Nolan M."/>
            <person name="Ohm R."/>
            <person name="Pangilinan J."/>
            <person name="Park H.-J."/>
            <person name="Ramirez L."/>
            <person name="Alfaro M."/>
            <person name="Sun H."/>
            <person name="Tritt A."/>
            <person name="Yoshinaga Y."/>
            <person name="Zwiers L.-H."/>
            <person name="Turgeon B."/>
            <person name="Goodwin S."/>
            <person name="Spatafora J."/>
            <person name="Crous P."/>
            <person name="Grigoriev I."/>
        </authorList>
    </citation>
    <scope>NUCLEOTIDE SEQUENCE</scope>
    <source>
        <strain evidence="5">CBS 207.26</strain>
    </source>
</reference>
<dbReference type="SUPFAM" id="SSF51735">
    <property type="entry name" value="NAD(P)-binding Rossmann-fold domains"/>
    <property type="match status" value="1"/>
</dbReference>
<protein>
    <submittedName>
        <fullName evidence="5">GroES-like protein</fullName>
    </submittedName>
</protein>
<dbReference type="PANTHER" id="PTHR45348:SF5">
    <property type="entry name" value="OXIDOREDUCTASE, PUTATIVE (AFU_ORTHOLOGUE AFUA_8G01420)-RELATED"/>
    <property type="match status" value="1"/>
</dbReference>
<dbReference type="Gene3D" id="3.40.50.720">
    <property type="entry name" value="NAD(P)-binding Rossmann-like Domain"/>
    <property type="match status" value="1"/>
</dbReference>
<dbReference type="EMBL" id="ML994645">
    <property type="protein sequence ID" value="KAF2182940.1"/>
    <property type="molecule type" value="Genomic_DNA"/>
</dbReference>
<dbReference type="CDD" id="cd08249">
    <property type="entry name" value="enoyl_reductase_like"/>
    <property type="match status" value="1"/>
</dbReference>
<dbReference type="AlphaFoldDB" id="A0A6A6DY84"/>
<sequence length="383" mass="40735">MELTYKRLEVNIVDSPIPIPKDGGVLICVVVSGSNPKDWKQVVYNGKPANSGDDIAGIVEVVGANVVEFKPCDRVGAFHEMYTPHGAFAEYAIAWASTTFHIPSNITFGEAAAVPLAGMTAAPGMYRYLGIPHPWMVEDDSPNAGPIVVYGVGSAVGAYAVQLARKSGTYSIICVAGQSKAHVETLIDRNKGDTIIDYRAGPEAVVAEIKKALGGKPDQILGAVLNPKGGKMAIVLPKSGAKISKIFLKGIPEGYVLPAVEGVPKSVEVYATYVGSVHGEDKHFGFLFFRYLALGLEEGWFKAHPQEVVPGGLGGIPQGLKNLRAGKAHSVFVRKVLEHSAPAEFLNKLTSLSVDAALGTALQNSKEELRKIIVDKNPTPNDL</sequence>
<proteinExistence type="inferred from homology"/>
<dbReference type="GO" id="GO:0016651">
    <property type="term" value="F:oxidoreductase activity, acting on NAD(P)H"/>
    <property type="evidence" value="ECO:0007669"/>
    <property type="project" value="InterPro"/>
</dbReference>
<organism evidence="5 6">
    <name type="scientific">Zopfia rhizophila CBS 207.26</name>
    <dbReference type="NCBI Taxonomy" id="1314779"/>
    <lineage>
        <taxon>Eukaryota</taxon>
        <taxon>Fungi</taxon>
        <taxon>Dikarya</taxon>
        <taxon>Ascomycota</taxon>
        <taxon>Pezizomycotina</taxon>
        <taxon>Dothideomycetes</taxon>
        <taxon>Dothideomycetes incertae sedis</taxon>
        <taxon>Zopfiaceae</taxon>
        <taxon>Zopfia</taxon>
    </lineage>
</organism>